<gene>
    <name evidence="6" type="primary">ORF58</name>
    <name evidence="4" type="synonym">UL33</name>
</gene>
<keyword evidence="8" id="KW-1185">Reference proteome</keyword>
<dbReference type="EMBL" id="KM924292">
    <property type="protein sequence ID" value="AIU39262.1"/>
    <property type="molecule type" value="Genomic_DNA"/>
</dbReference>
<keyword evidence="3" id="KW-0231">Viral genome packaging</keyword>
<evidence type="ECO:0000256" key="3">
    <source>
        <dbReference type="ARBA" id="ARBA00023219"/>
    </source>
</evidence>
<evidence type="ECO:0000313" key="9">
    <source>
        <dbReference type="Proteomes" id="UP000240599"/>
    </source>
</evidence>
<keyword evidence="1" id="KW-1048">Host nucleus</keyword>
<dbReference type="EMBL" id="KT008627">
    <property type="protein sequence ID" value="AKV40705.1"/>
    <property type="molecule type" value="Genomic_DNA"/>
</dbReference>
<dbReference type="Proteomes" id="UP000208106">
    <property type="component" value="Segment"/>
</dbReference>
<reference evidence="8 9" key="1">
    <citation type="journal article" date="2015" name="J. Virol.">
        <title>The Genome of a Tortoise Herpesvirus (Testudinid Herpesvirus 3) Has a Novel Structure and Contains a Large Region That Is Not Required for Replication In Vitro or Virulence In Vivo.</title>
        <authorList>
            <person name="Gandar F."/>
            <person name="Wilkie G.S."/>
            <person name="Gatherer D."/>
            <person name="Kerr K."/>
            <person name="Marlier D."/>
            <person name="Diez M."/>
            <person name="Marschang R.E."/>
            <person name="Mast J."/>
            <person name="Dewals B.G."/>
            <person name="Davison A.J."/>
            <person name="Vanderplasschen A.F."/>
        </authorList>
    </citation>
    <scope>NUCLEOTIDE SEQUENCE [LARGE SCALE GENOMIC DNA]</scope>
    <source>
        <strain evidence="4 8">1976</strain>
        <strain evidence="5 9">4295/7R</strain>
    </source>
</reference>
<evidence type="ECO:0000313" key="6">
    <source>
        <dbReference type="EMBL" id="AKV40705.1"/>
    </source>
</evidence>
<name>A0A0K1R1B8_9ALPH</name>
<evidence type="ECO:0000313" key="4">
    <source>
        <dbReference type="EMBL" id="AIU39262.1"/>
    </source>
</evidence>
<dbReference type="InterPro" id="IPR005208">
    <property type="entry name" value="Herpes_TT2"/>
</dbReference>
<evidence type="ECO:0000313" key="5">
    <source>
        <dbReference type="EMBL" id="AIU39372.1"/>
    </source>
</evidence>
<sequence length="115" mass="13530">MACSSNIAEPKRLSEVIPHRELTECSLEELYQKYISDGTTDYKIWFEDITPSQLDVLFPTNDNKLNYINSTQKLISLFKYKNKTCVHSELLQSKKERFKNILTKFLDLHQILENV</sequence>
<dbReference type="KEGG" id="vg:26122518"/>
<dbReference type="Proteomes" id="UP000240599">
    <property type="component" value="Segment"/>
</dbReference>
<dbReference type="Pfam" id="PF03581">
    <property type="entry name" value="Herpes_UL33"/>
    <property type="match status" value="1"/>
</dbReference>
<evidence type="ECO:0000256" key="2">
    <source>
        <dbReference type="ARBA" id="ARBA00022612"/>
    </source>
</evidence>
<evidence type="ECO:0000313" key="8">
    <source>
        <dbReference type="Proteomes" id="UP000208106"/>
    </source>
</evidence>
<dbReference type="EMBL" id="KM924293">
    <property type="protein sequence ID" value="AIU39372.1"/>
    <property type="molecule type" value="Genomic_DNA"/>
</dbReference>
<protein>
    <submittedName>
        <fullName evidence="4">DNA packaging protein UL33</fullName>
    </submittedName>
    <submittedName>
        <fullName evidence="6">UL33 DNA cleavage/packaging protein</fullName>
    </submittedName>
</protein>
<keyword evidence="2" id="KW-1188">Viral release from host cell</keyword>
<organism evidence="6 7">
    <name type="scientific">Testudinid alphaherpesvirus 3</name>
    <dbReference type="NCBI Taxonomy" id="2560801"/>
    <lineage>
        <taxon>Viruses</taxon>
        <taxon>Duplodnaviria</taxon>
        <taxon>Heunggongvirae</taxon>
        <taxon>Peploviricota</taxon>
        <taxon>Herviviricetes</taxon>
        <taxon>Herpesvirales</taxon>
        <taxon>Orthoherpesviridae</taxon>
        <taxon>Alphaherpesvirinae</taxon>
        <taxon>Scutavirus</taxon>
        <taxon>Scutavirus testudinidalpha3</taxon>
    </lineage>
</organism>
<proteinExistence type="inferred from homology"/>
<dbReference type="GO" id="GO:0019073">
    <property type="term" value="P:viral DNA genome packaging"/>
    <property type="evidence" value="ECO:0007669"/>
    <property type="project" value="InterPro"/>
</dbReference>
<dbReference type="HAMAP" id="MF_04015">
    <property type="entry name" value="HSV_TRM2"/>
    <property type="match status" value="1"/>
</dbReference>
<accession>A0A0K1R1B8</accession>
<evidence type="ECO:0000256" key="1">
    <source>
        <dbReference type="ARBA" id="ARBA00022562"/>
    </source>
</evidence>
<evidence type="ECO:0000313" key="7">
    <source>
        <dbReference type="Proteomes" id="UP000100290"/>
    </source>
</evidence>
<dbReference type="Proteomes" id="UP000100290">
    <property type="component" value="Segment"/>
</dbReference>
<reference evidence="6 7" key="2">
    <citation type="journal article" date="2015" name="PLoS ONE">
        <title>A Genomic Approach to Unravel Host-Pathogen Interaction in Chelonians: The Example of Testudinid Herpesvirus 3.</title>
        <authorList>
            <person name="Origgi F.C."/>
            <person name="Tecilla M."/>
            <person name="Pilo P."/>
            <person name="Aloisio F."/>
            <person name="Otten P."/>
            <person name="Aguilar-Bultet L."/>
            <person name="Sattler U."/>
            <person name="Roccabianca P."/>
            <person name="Romero C.H."/>
            <person name="Bloom D.C."/>
            <person name="Jacobson E.R."/>
        </authorList>
    </citation>
    <scope>NUCLEOTIDE SEQUENCE [LARGE SCALE GENOMIC DNA]</scope>
    <source>
        <strain evidence="6">US1976/98</strain>
    </source>
</reference>